<feature type="transmembrane region" description="Helical" evidence="7">
    <location>
        <begin position="84"/>
        <end position="104"/>
    </location>
</feature>
<feature type="transmembrane region" description="Helical" evidence="7">
    <location>
        <begin position="45"/>
        <end position="63"/>
    </location>
</feature>
<reference evidence="8 9" key="1">
    <citation type="submission" date="2019-07" db="EMBL/GenBank/DDBJ databases">
        <title>Whole genome shotgun sequence of Sporosarcina luteola NBRC 105378.</title>
        <authorList>
            <person name="Hosoyama A."/>
            <person name="Uohara A."/>
            <person name="Ohji S."/>
            <person name="Ichikawa N."/>
        </authorList>
    </citation>
    <scope>NUCLEOTIDE SEQUENCE [LARGE SCALE GENOMIC DNA]</scope>
    <source>
        <strain evidence="8 9">NBRC 105378</strain>
    </source>
</reference>
<feature type="transmembrane region" description="Helical" evidence="7">
    <location>
        <begin position="185"/>
        <end position="206"/>
    </location>
</feature>
<dbReference type="SUPFAM" id="SSF118215">
    <property type="entry name" value="Proton glutamate symport protein"/>
    <property type="match status" value="1"/>
</dbReference>
<feature type="transmembrane region" description="Helical" evidence="7">
    <location>
        <begin position="327"/>
        <end position="345"/>
    </location>
</feature>
<evidence type="ECO:0000256" key="4">
    <source>
        <dbReference type="ARBA" id="ARBA00022692"/>
    </source>
</evidence>
<dbReference type="InterPro" id="IPR001991">
    <property type="entry name" value="Na-dicarboxylate_symporter"/>
</dbReference>
<dbReference type="GO" id="GO:0005886">
    <property type="term" value="C:plasma membrane"/>
    <property type="evidence" value="ECO:0007669"/>
    <property type="project" value="UniProtKB-SubCell"/>
</dbReference>
<evidence type="ECO:0000256" key="3">
    <source>
        <dbReference type="ARBA" id="ARBA00022475"/>
    </source>
</evidence>
<feature type="transmembrane region" description="Helical" evidence="7">
    <location>
        <begin position="148"/>
        <end position="164"/>
    </location>
</feature>
<accession>A0A511Z360</accession>
<dbReference type="EMBL" id="BJYL01000003">
    <property type="protein sequence ID" value="GEN81879.1"/>
    <property type="molecule type" value="Genomic_DNA"/>
</dbReference>
<evidence type="ECO:0000256" key="6">
    <source>
        <dbReference type="ARBA" id="ARBA00023136"/>
    </source>
</evidence>
<keyword evidence="2" id="KW-0813">Transport</keyword>
<dbReference type="RefSeq" id="WP_147054370.1">
    <property type="nucleotide sequence ID" value="NZ_BJYL01000003.1"/>
</dbReference>
<name>A0A511Z360_9BACL</name>
<dbReference type="Gene3D" id="1.10.3860.10">
    <property type="entry name" value="Sodium:dicarboxylate symporter"/>
    <property type="match status" value="1"/>
</dbReference>
<proteinExistence type="predicted"/>
<evidence type="ECO:0000256" key="1">
    <source>
        <dbReference type="ARBA" id="ARBA00004651"/>
    </source>
</evidence>
<dbReference type="PANTHER" id="PTHR42865">
    <property type="entry name" value="PROTON/GLUTAMATE-ASPARTATE SYMPORTER"/>
    <property type="match status" value="1"/>
</dbReference>
<evidence type="ECO:0000256" key="5">
    <source>
        <dbReference type="ARBA" id="ARBA00022989"/>
    </source>
</evidence>
<organism evidence="8 9">
    <name type="scientific">Sporosarcina luteola</name>
    <dbReference type="NCBI Taxonomy" id="582850"/>
    <lineage>
        <taxon>Bacteria</taxon>
        <taxon>Bacillati</taxon>
        <taxon>Bacillota</taxon>
        <taxon>Bacilli</taxon>
        <taxon>Bacillales</taxon>
        <taxon>Caryophanaceae</taxon>
        <taxon>Sporosarcina</taxon>
    </lineage>
</organism>
<sequence>MFKKLREVSGKTSLATKIFIGLGAGILAGIIFGEGMLPYEFIGKIWVNLIKMILIPLILFAVISSITSQKDTSSLGRLGLKAMVYFGLTTIVASVIGILLSYLLKPGKGFDLMVSEGAAIELPDDLTVESFFMNLVSSNMFQSFSEGNMIQVIVIAILLGIAALKIEDVQKRDSVLSWFNYMTELIFSFVWMVIRLSPIGVFFLMAGSIGQYGPELLGSFSKLIGTFYLGILAQIFLVYGIVVWFSAKVSPLRFVKDSSALWLFTISTTSSVASIPVNLDVAKNKFKLKERISNFIIPLGSQINHDGNAILLSCIVVFTSQATGVDLTFFTLIKLVLLGTLISSGGGGIPGSGIIKVMIVVEAFGLPIEIGAMAAAFYRLFDMGITTANCMGDLAGAVMIDKTEKVEAEEVPVSQ</sequence>
<feature type="transmembrane region" description="Helical" evidence="7">
    <location>
        <begin position="12"/>
        <end position="33"/>
    </location>
</feature>
<dbReference type="PRINTS" id="PR00173">
    <property type="entry name" value="EDTRNSPORT"/>
</dbReference>
<gene>
    <name evidence="8" type="ORF">SLU01_01910</name>
</gene>
<comment type="subcellular location">
    <subcellularLocation>
        <location evidence="1">Cell membrane</location>
        <topology evidence="1">Multi-pass membrane protein</topology>
    </subcellularLocation>
</comment>
<evidence type="ECO:0000313" key="9">
    <source>
        <dbReference type="Proteomes" id="UP000321901"/>
    </source>
</evidence>
<evidence type="ECO:0000313" key="8">
    <source>
        <dbReference type="EMBL" id="GEN81879.1"/>
    </source>
</evidence>
<feature type="transmembrane region" description="Helical" evidence="7">
    <location>
        <begin position="226"/>
        <end position="247"/>
    </location>
</feature>
<keyword evidence="6 7" id="KW-0472">Membrane</keyword>
<dbReference type="Pfam" id="PF00375">
    <property type="entry name" value="SDF"/>
    <property type="match status" value="1"/>
</dbReference>
<evidence type="ECO:0000256" key="7">
    <source>
        <dbReference type="SAM" id="Phobius"/>
    </source>
</evidence>
<dbReference type="Proteomes" id="UP000321901">
    <property type="component" value="Unassembled WGS sequence"/>
</dbReference>
<dbReference type="AlphaFoldDB" id="A0A511Z360"/>
<comment type="caution">
    <text evidence="8">The sequence shown here is derived from an EMBL/GenBank/DDBJ whole genome shotgun (WGS) entry which is preliminary data.</text>
</comment>
<dbReference type="PANTHER" id="PTHR42865:SF7">
    <property type="entry name" value="PROTON_GLUTAMATE-ASPARTATE SYMPORTER"/>
    <property type="match status" value="1"/>
</dbReference>
<dbReference type="InterPro" id="IPR036458">
    <property type="entry name" value="Na:dicarbo_symporter_sf"/>
</dbReference>
<dbReference type="OrthoDB" id="9768885at2"/>
<feature type="transmembrane region" description="Helical" evidence="7">
    <location>
        <begin position="357"/>
        <end position="381"/>
    </location>
</feature>
<keyword evidence="4 7" id="KW-0812">Transmembrane</keyword>
<evidence type="ECO:0000256" key="2">
    <source>
        <dbReference type="ARBA" id="ARBA00022448"/>
    </source>
</evidence>
<dbReference type="GO" id="GO:0015293">
    <property type="term" value="F:symporter activity"/>
    <property type="evidence" value="ECO:0007669"/>
    <property type="project" value="UniProtKB-KW"/>
</dbReference>
<protein>
    <submittedName>
        <fullName evidence="8">Sodium:proton antiporter</fullName>
    </submittedName>
</protein>
<keyword evidence="9" id="KW-1185">Reference proteome</keyword>
<keyword evidence="5 7" id="KW-1133">Transmembrane helix</keyword>
<keyword evidence="3" id="KW-1003">Cell membrane</keyword>